<feature type="transmembrane region" description="Helical" evidence="1">
    <location>
        <begin position="153"/>
        <end position="176"/>
    </location>
</feature>
<reference evidence="2 3" key="1">
    <citation type="journal article" date="2016" name="Nat. Commun.">
        <title>Thousands of microbial genomes shed light on interconnected biogeochemical processes in an aquifer system.</title>
        <authorList>
            <person name="Anantharaman K."/>
            <person name="Brown C.T."/>
            <person name="Hug L.A."/>
            <person name="Sharon I."/>
            <person name="Castelle C.J."/>
            <person name="Probst A.J."/>
            <person name="Thomas B.C."/>
            <person name="Singh A."/>
            <person name="Wilkins M.J."/>
            <person name="Karaoz U."/>
            <person name="Brodie E.L."/>
            <person name="Williams K.H."/>
            <person name="Hubbard S.S."/>
            <person name="Banfield J.F."/>
        </authorList>
    </citation>
    <scope>NUCLEOTIDE SEQUENCE [LARGE SCALE GENOMIC DNA]</scope>
</reference>
<evidence type="ECO:0000313" key="2">
    <source>
        <dbReference type="EMBL" id="OGM08406.1"/>
    </source>
</evidence>
<feature type="transmembrane region" description="Helical" evidence="1">
    <location>
        <begin position="121"/>
        <end position="141"/>
    </location>
</feature>
<feature type="transmembrane region" description="Helical" evidence="1">
    <location>
        <begin position="196"/>
        <end position="223"/>
    </location>
</feature>
<feature type="transmembrane region" description="Helical" evidence="1">
    <location>
        <begin position="7"/>
        <end position="26"/>
    </location>
</feature>
<feature type="transmembrane region" description="Helical" evidence="1">
    <location>
        <begin position="646"/>
        <end position="664"/>
    </location>
</feature>
<dbReference type="AlphaFoldDB" id="A0A1F7X004"/>
<comment type="caution">
    <text evidence="2">The sequence shown here is derived from an EMBL/GenBank/DDBJ whole genome shotgun (WGS) entry which is preliminary data.</text>
</comment>
<feature type="transmembrane region" description="Helical" evidence="1">
    <location>
        <begin position="350"/>
        <end position="367"/>
    </location>
</feature>
<dbReference type="Proteomes" id="UP000176939">
    <property type="component" value="Unassembled WGS sequence"/>
</dbReference>
<sequence length="673" mass="77563">MKGRLQIIILVLVLIIINIIFVFPGFKGEFTSFPLSIESVFITDAKFFITNFPNVFWYPFWYFGLPFYLVYQPLPIVLTGFLSLFPGVSVSHSYRILTSIFLSLSVIGFYKWSLFLTKDKLSSFVGGVVYTLVPSIAYIFLSPSWSGYGFIPLRFVNTWVYGEGPHMWGLALIPFASLYFQKLLRKPQERVDWICAVMLTSIILLTSLTAFVGLVVFYFFIFWYELAKETSVKKMYTAVVLLLFTFGLCFFWYNPEFFKAAFGYSLGEGGGIFSGVWGNFVFTLFALPTSLFLLYLTFSLLLKESLVKYRNVVLPTIIFVFLYLVIYAWFKFDSALFPLPFNTIPRLIPELELSFALLIASILTLLAKKIKYLLSGVVIITILIFGFTQKENFWDITKPNSDFSLTSEYLISNKLNELSAKQVYATGTHAFWLNLFSDAVQLRGGKGGDFGGLNPWWSHLSYLINKNDEKDLTLKWMRSLGFQYIVVNYPGSMVYYHDYENMSRFSDFEEVYNYAGDKILKVPTRNTSFALAVPKGWMKDFTLPKDASSGEIVLDENFVNEYFNNIELKARPIKTEYPSDNWSKITIPGGQLKNDEEILIRQSYYPGWTAFSNGKRLKLEKDPIGFMRLEEPGLDEIALEFVPRRLILPVLLSLSAFIVFVDFLRKKRFNKML</sequence>
<evidence type="ECO:0000256" key="1">
    <source>
        <dbReference type="SAM" id="Phobius"/>
    </source>
</evidence>
<evidence type="ECO:0008006" key="4">
    <source>
        <dbReference type="Google" id="ProtNLM"/>
    </source>
</evidence>
<feature type="transmembrane region" description="Helical" evidence="1">
    <location>
        <begin position="96"/>
        <end position="115"/>
    </location>
</feature>
<feature type="transmembrane region" description="Helical" evidence="1">
    <location>
        <begin position="312"/>
        <end position="330"/>
    </location>
</feature>
<keyword evidence="1" id="KW-0472">Membrane</keyword>
<gene>
    <name evidence="2" type="ORF">A2Z67_05860</name>
</gene>
<feature type="transmembrane region" description="Helical" evidence="1">
    <location>
        <begin position="372"/>
        <end position="388"/>
    </location>
</feature>
<feature type="transmembrane region" description="Helical" evidence="1">
    <location>
        <begin position="273"/>
        <end position="300"/>
    </location>
</feature>
<evidence type="ECO:0000313" key="3">
    <source>
        <dbReference type="Proteomes" id="UP000176939"/>
    </source>
</evidence>
<feature type="transmembrane region" description="Helical" evidence="1">
    <location>
        <begin position="60"/>
        <end position="84"/>
    </location>
</feature>
<proteinExistence type="predicted"/>
<feature type="transmembrane region" description="Helical" evidence="1">
    <location>
        <begin position="235"/>
        <end position="253"/>
    </location>
</feature>
<name>A0A1F7X004_9BACT</name>
<accession>A0A1F7X004</accession>
<keyword evidence="1" id="KW-0812">Transmembrane</keyword>
<keyword evidence="1" id="KW-1133">Transmembrane helix</keyword>
<protein>
    <recommendedName>
        <fullName evidence="4">Membrane protein 6-pyruvoyl-tetrahydropterin synthase-related domain-containing protein</fullName>
    </recommendedName>
</protein>
<organism evidence="2 3">
    <name type="scientific">Candidatus Woesebacteria bacterium RBG_13_36_22</name>
    <dbReference type="NCBI Taxonomy" id="1802478"/>
    <lineage>
        <taxon>Bacteria</taxon>
        <taxon>Candidatus Woeseibacteriota</taxon>
    </lineage>
</organism>
<dbReference type="EMBL" id="MGFQ01000047">
    <property type="protein sequence ID" value="OGM08406.1"/>
    <property type="molecule type" value="Genomic_DNA"/>
</dbReference>